<protein>
    <submittedName>
        <fullName evidence="1">Uncharacterized protein</fullName>
    </submittedName>
</protein>
<keyword evidence="2" id="KW-1185">Reference proteome</keyword>
<evidence type="ECO:0000313" key="2">
    <source>
        <dbReference type="Proteomes" id="UP000010420"/>
    </source>
</evidence>
<reference evidence="1 2" key="1">
    <citation type="submission" date="2012-05" db="EMBL/GenBank/DDBJ databases">
        <authorList>
            <person name="Weinstock G."/>
            <person name="Sodergren E."/>
            <person name="Lobos E.A."/>
            <person name="Fulton L."/>
            <person name="Fulton R."/>
            <person name="Courtney L."/>
            <person name="Fronick C."/>
            <person name="O'Laughlin M."/>
            <person name="Godfrey J."/>
            <person name="Wilson R.M."/>
            <person name="Miner T."/>
            <person name="Farmer C."/>
            <person name="Delehaunty K."/>
            <person name="Cordes M."/>
            <person name="Minx P."/>
            <person name="Tomlinson C."/>
            <person name="Chen J."/>
            <person name="Wollam A."/>
            <person name="Pepin K.H."/>
            <person name="Bhonagiri V."/>
            <person name="Zhang X."/>
            <person name="Suruliraj S."/>
            <person name="Warren W."/>
            <person name="Mitreva M."/>
            <person name="Mardis E.R."/>
            <person name="Wilson R.K."/>
        </authorList>
    </citation>
    <scope>NUCLEOTIDE SEQUENCE [LARGE SCALE GENOMIC DNA]</scope>
    <source>
        <strain evidence="1 2">DSM 1785</strain>
    </source>
</reference>
<dbReference type="eggNOG" id="ENOG503350P">
    <property type="taxonomic scope" value="Bacteria"/>
</dbReference>
<dbReference type="EMBL" id="AMEZ01000109">
    <property type="protein sequence ID" value="EKY23314.1"/>
    <property type="molecule type" value="Genomic_DNA"/>
</dbReference>
<dbReference type="AlphaFoldDB" id="L1Q5R1"/>
<dbReference type="HOGENOM" id="CLU_2567925_0_0_9"/>
<evidence type="ECO:0000313" key="1">
    <source>
        <dbReference type="EMBL" id="EKY23314.1"/>
    </source>
</evidence>
<dbReference type="PATRIC" id="fig|545697.3.peg.2932"/>
<dbReference type="Proteomes" id="UP000010420">
    <property type="component" value="Unassembled WGS sequence"/>
</dbReference>
<dbReference type="OrthoDB" id="1912932at2"/>
<gene>
    <name evidence="1" type="ORF">HMPREF0216_02984</name>
</gene>
<name>L1Q5R1_9CLOT</name>
<sequence length="81" mass="9515">MQKLNYCLDCQRVFTINDKCEYCNSTNIKELKRGKSVNVIGSKSKGNYLRYKEGKVSLIIYTEDNKKLIKEYDISNIRKIL</sequence>
<proteinExistence type="predicted"/>
<organism evidence="1 2">
    <name type="scientific">Clostridium celatum DSM 1785</name>
    <dbReference type="NCBI Taxonomy" id="545697"/>
    <lineage>
        <taxon>Bacteria</taxon>
        <taxon>Bacillati</taxon>
        <taxon>Bacillota</taxon>
        <taxon>Clostridia</taxon>
        <taxon>Eubacteriales</taxon>
        <taxon>Clostridiaceae</taxon>
        <taxon>Clostridium</taxon>
    </lineage>
</organism>
<dbReference type="STRING" id="545697.HMPREF0216_02984"/>
<comment type="caution">
    <text evidence="1">The sequence shown here is derived from an EMBL/GenBank/DDBJ whole genome shotgun (WGS) entry which is preliminary data.</text>
</comment>
<accession>L1Q5R1</accession>
<dbReference type="RefSeq" id="WP_005215404.1">
    <property type="nucleotide sequence ID" value="NZ_KB291697.1"/>
</dbReference>